<keyword evidence="1" id="KW-1133">Transmembrane helix</keyword>
<sequence>MFIDGFKSSKVCRHFVYLQGVLYGRASSQEGLCIDPNTIKARAFECSHVLADDDRTSAAMGCLGMSKDLVCYVTCDGSNTFRFWSYNDQRESGDQWTLKYSFVRNSLVWGADTMFIPSADIVFKPNAISLNAHVIFYDTSELIFSWDFESQKCKLFNKSKLNLLVHMLLTIFSLIFFLLNGSGNLLKGAEISSAEALPCECDNLKDSFQVVRGRSYWNMLFKRRFLFPSEMQLCAGMELPD</sequence>
<dbReference type="STRING" id="3750.A0A498HUB5"/>
<evidence type="ECO:0000256" key="1">
    <source>
        <dbReference type="SAM" id="Phobius"/>
    </source>
</evidence>
<evidence type="ECO:0000313" key="2">
    <source>
        <dbReference type="EMBL" id="RXH75188.1"/>
    </source>
</evidence>
<dbReference type="EMBL" id="RDQH01000341">
    <property type="protein sequence ID" value="RXH75188.1"/>
    <property type="molecule type" value="Genomic_DNA"/>
</dbReference>
<keyword evidence="3" id="KW-1185">Reference proteome</keyword>
<dbReference type="Proteomes" id="UP000290289">
    <property type="component" value="Chromosome 15"/>
</dbReference>
<protein>
    <submittedName>
        <fullName evidence="2">Uncharacterized protein</fullName>
    </submittedName>
</protein>
<organism evidence="2 3">
    <name type="scientific">Malus domestica</name>
    <name type="common">Apple</name>
    <name type="synonym">Pyrus malus</name>
    <dbReference type="NCBI Taxonomy" id="3750"/>
    <lineage>
        <taxon>Eukaryota</taxon>
        <taxon>Viridiplantae</taxon>
        <taxon>Streptophyta</taxon>
        <taxon>Embryophyta</taxon>
        <taxon>Tracheophyta</taxon>
        <taxon>Spermatophyta</taxon>
        <taxon>Magnoliopsida</taxon>
        <taxon>eudicotyledons</taxon>
        <taxon>Gunneridae</taxon>
        <taxon>Pentapetalae</taxon>
        <taxon>rosids</taxon>
        <taxon>fabids</taxon>
        <taxon>Rosales</taxon>
        <taxon>Rosaceae</taxon>
        <taxon>Amygdaloideae</taxon>
        <taxon>Maleae</taxon>
        <taxon>Malus</taxon>
    </lineage>
</organism>
<evidence type="ECO:0000313" key="3">
    <source>
        <dbReference type="Proteomes" id="UP000290289"/>
    </source>
</evidence>
<keyword evidence="1" id="KW-0812">Transmembrane</keyword>
<comment type="caution">
    <text evidence="2">The sequence shown here is derived from an EMBL/GenBank/DDBJ whole genome shotgun (WGS) entry which is preliminary data.</text>
</comment>
<reference evidence="2 3" key="1">
    <citation type="submission" date="2018-10" db="EMBL/GenBank/DDBJ databases">
        <title>A high-quality apple genome assembly.</title>
        <authorList>
            <person name="Hu J."/>
        </authorList>
    </citation>
    <scope>NUCLEOTIDE SEQUENCE [LARGE SCALE GENOMIC DNA]</scope>
    <source>
        <strain evidence="3">cv. HFTH1</strain>
        <tissue evidence="2">Young leaf</tissue>
    </source>
</reference>
<keyword evidence="1" id="KW-0472">Membrane</keyword>
<dbReference type="AlphaFoldDB" id="A0A498HUB5"/>
<accession>A0A498HUB5</accession>
<name>A0A498HUB5_MALDO</name>
<proteinExistence type="predicted"/>
<feature type="transmembrane region" description="Helical" evidence="1">
    <location>
        <begin position="161"/>
        <end position="179"/>
    </location>
</feature>
<gene>
    <name evidence="2" type="ORF">DVH24_029909</name>
</gene>